<feature type="signal peptide" evidence="2">
    <location>
        <begin position="1"/>
        <end position="22"/>
    </location>
</feature>
<proteinExistence type="predicted"/>
<dbReference type="EMBL" id="SWKU01000023">
    <property type="protein sequence ID" value="KAF2997405.1"/>
    <property type="molecule type" value="Genomic_DNA"/>
</dbReference>
<feature type="chain" id="PRO_5040133730" evidence="2">
    <location>
        <begin position="23"/>
        <end position="653"/>
    </location>
</feature>
<dbReference type="Proteomes" id="UP000801428">
    <property type="component" value="Unassembled WGS sequence"/>
</dbReference>
<comment type="caution">
    <text evidence="3">The sequence shown here is derived from an EMBL/GenBank/DDBJ whole genome shotgun (WGS) entry which is preliminary data.</text>
</comment>
<sequence length="653" mass="73115">MKFISTSDILLISSFLLPSTLALLEETLPNGQVIHTSAHESLPSDPDTTLNSRKLDIYLTKPKPGSSSTDDDSSSDFEDNTKVGYNEICGVERPTEETWKANKGDIVDWFFKQFEDYKDWHKDNGNSSPNITNNNNIAYFLKERWAPKALPSYFEFCDKIGSCNVGSCLHLVEKNETNQHDRQMALHVFEWLASADGLYKSVADNLDETLRAFRGGSDNFVDEFSTKPRIEFEVEKGLRKKALAAQVGSALRLTATGVGGVVSDAAKARSRDSEPTGAGKATAAAGLIVDLYLAITSATKPIPGDFETGHVPNIKSYYQHDWEKLRTKMTDAIALNHRDLMKGAANEQGHHILAIMRDSDSFGADDALYQQIVDYVGRVTTGAAINKLWDLQRAYFVLADSETGCENQKRSEEPRGPTEYLVCLPEEPTLEFWLYSIDGRHEGKDKQITHVRGPTGWYKLADNQNSGQYANFTLEDVARSSYWVHKKQLIRKKGDPIKYDHLTAEKILNDESRTEHSQTNGIFTVPICENPGGESISSVFDPKGENYPCMCGSIGWNNKDSYNIATDQTPTFLAQTGLMFSSDWETYCDNRNACDEASDVPLYGMLQALSNPDTDPRDAEIPKKLQHTFKQCRKRKDSAKHRGWPDKDKTNDT</sequence>
<gene>
    <name evidence="3" type="ORF">E8E13_005313</name>
</gene>
<keyword evidence="2" id="KW-0732">Signal</keyword>
<feature type="compositionally biased region" description="Basic and acidic residues" evidence="1">
    <location>
        <begin position="643"/>
        <end position="653"/>
    </location>
</feature>
<keyword evidence="4" id="KW-1185">Reference proteome</keyword>
<feature type="region of interest" description="Disordered" evidence="1">
    <location>
        <begin position="59"/>
        <end position="79"/>
    </location>
</feature>
<evidence type="ECO:0000313" key="3">
    <source>
        <dbReference type="EMBL" id="KAF2997405.1"/>
    </source>
</evidence>
<accession>A0A9P4T8Y9</accession>
<feature type="compositionally biased region" description="Basic residues" evidence="1">
    <location>
        <begin position="625"/>
        <end position="642"/>
    </location>
</feature>
<protein>
    <submittedName>
        <fullName evidence="3">Uncharacterized protein</fullName>
    </submittedName>
</protein>
<feature type="region of interest" description="Disordered" evidence="1">
    <location>
        <begin position="625"/>
        <end position="653"/>
    </location>
</feature>
<feature type="compositionally biased region" description="Acidic residues" evidence="1">
    <location>
        <begin position="69"/>
        <end position="78"/>
    </location>
</feature>
<evidence type="ECO:0000256" key="1">
    <source>
        <dbReference type="SAM" id="MobiDB-lite"/>
    </source>
</evidence>
<dbReference type="OrthoDB" id="3800526at2759"/>
<evidence type="ECO:0000313" key="4">
    <source>
        <dbReference type="Proteomes" id="UP000801428"/>
    </source>
</evidence>
<dbReference type="AlphaFoldDB" id="A0A9P4T8Y9"/>
<reference evidence="3" key="1">
    <citation type="submission" date="2019-04" db="EMBL/GenBank/DDBJ databases">
        <title>Sequencing of skin fungus with MAO and IRED activity.</title>
        <authorList>
            <person name="Marsaioli A.J."/>
            <person name="Bonatto J.M.C."/>
            <person name="Reis Junior O."/>
        </authorList>
    </citation>
    <scope>NUCLEOTIDE SEQUENCE</scope>
    <source>
        <strain evidence="3">30M1</strain>
    </source>
</reference>
<evidence type="ECO:0000256" key="2">
    <source>
        <dbReference type="SAM" id="SignalP"/>
    </source>
</evidence>
<organism evidence="3 4">
    <name type="scientific">Curvularia kusanoi</name>
    <name type="common">Cochliobolus kusanoi</name>
    <dbReference type="NCBI Taxonomy" id="90978"/>
    <lineage>
        <taxon>Eukaryota</taxon>
        <taxon>Fungi</taxon>
        <taxon>Dikarya</taxon>
        <taxon>Ascomycota</taxon>
        <taxon>Pezizomycotina</taxon>
        <taxon>Dothideomycetes</taxon>
        <taxon>Pleosporomycetidae</taxon>
        <taxon>Pleosporales</taxon>
        <taxon>Pleosporineae</taxon>
        <taxon>Pleosporaceae</taxon>
        <taxon>Curvularia</taxon>
    </lineage>
</organism>
<name>A0A9P4T8Y9_CURKU</name>